<dbReference type="RefSeq" id="WP_289560466.1">
    <property type="nucleotide sequence ID" value="NZ_JAUDEO010000032.1"/>
</dbReference>
<reference evidence="10 11" key="3">
    <citation type="submission" date="2023-06" db="EMBL/GenBank/DDBJ databases">
        <authorList>
            <person name="Zeman M."/>
            <person name="Kubasova T."/>
            <person name="Jahodarova E."/>
            <person name="Nykrynova M."/>
            <person name="Rychlik I."/>
        </authorList>
    </citation>
    <scope>NUCLEOTIDE SEQUENCE [LARGE SCALE GENOMIC DNA]</scope>
    <source>
        <strain evidence="10 11">105_WCHN</strain>
    </source>
</reference>
<keyword evidence="5 9" id="KW-0812">Transmembrane</keyword>
<organism evidence="10 11">
    <name type="scientific">Limosilactobacillus panis</name>
    <dbReference type="NCBI Taxonomy" id="47493"/>
    <lineage>
        <taxon>Bacteria</taxon>
        <taxon>Bacillati</taxon>
        <taxon>Bacillota</taxon>
        <taxon>Bacilli</taxon>
        <taxon>Lactobacillales</taxon>
        <taxon>Lactobacillaceae</taxon>
        <taxon>Limosilactobacillus</taxon>
    </lineage>
</organism>
<evidence type="ECO:0000256" key="7">
    <source>
        <dbReference type="ARBA" id="ARBA00023136"/>
    </source>
</evidence>
<comment type="subcellular location">
    <subcellularLocation>
        <location evidence="1">Cell inner membrane</location>
        <topology evidence="1">Multi-pass membrane protein</topology>
    </subcellularLocation>
</comment>
<dbReference type="PANTHER" id="PTHR30574">
    <property type="entry name" value="INNER MEMBRANE PROTEIN YEDE"/>
    <property type="match status" value="1"/>
</dbReference>
<proteinExistence type="inferred from homology"/>
<evidence type="ECO:0000256" key="4">
    <source>
        <dbReference type="ARBA" id="ARBA00022519"/>
    </source>
</evidence>
<evidence type="ECO:0000256" key="3">
    <source>
        <dbReference type="ARBA" id="ARBA00022475"/>
    </source>
</evidence>
<name>A0ABT7VN40_9LACO</name>
<feature type="transmembrane region" description="Helical" evidence="9">
    <location>
        <begin position="37"/>
        <end position="61"/>
    </location>
</feature>
<dbReference type="EMBL" id="JAUDEO010000032">
    <property type="protein sequence ID" value="MDM8334150.1"/>
    <property type="molecule type" value="Genomic_DNA"/>
</dbReference>
<gene>
    <name evidence="10" type="ORF">QUW46_06150</name>
</gene>
<keyword evidence="2" id="KW-0813">Transport</keyword>
<dbReference type="Pfam" id="PF04143">
    <property type="entry name" value="Sulf_transp"/>
    <property type="match status" value="1"/>
</dbReference>
<keyword evidence="11" id="KW-1185">Reference proteome</keyword>
<feature type="transmembrane region" description="Helical" evidence="9">
    <location>
        <begin position="73"/>
        <end position="94"/>
    </location>
</feature>
<feature type="transmembrane region" description="Helical" evidence="9">
    <location>
        <begin position="226"/>
        <end position="247"/>
    </location>
</feature>
<feature type="transmembrane region" description="Helical" evidence="9">
    <location>
        <begin position="259"/>
        <end position="279"/>
    </location>
</feature>
<comment type="similarity">
    <text evidence="8">Belongs to the TsuA/YedE (TC 9.B.102) family.</text>
</comment>
<feature type="transmembrane region" description="Helical" evidence="9">
    <location>
        <begin position="146"/>
        <end position="169"/>
    </location>
</feature>
<dbReference type="InterPro" id="IPR007272">
    <property type="entry name" value="Sulf_transp_TsuA/YedE"/>
</dbReference>
<protein>
    <submittedName>
        <fullName evidence="10">YeeE/YedE thiosulfate transporter family protein</fullName>
    </submittedName>
</protein>
<evidence type="ECO:0000256" key="6">
    <source>
        <dbReference type="ARBA" id="ARBA00022989"/>
    </source>
</evidence>
<evidence type="ECO:0000256" key="1">
    <source>
        <dbReference type="ARBA" id="ARBA00004429"/>
    </source>
</evidence>
<keyword evidence="3" id="KW-1003">Cell membrane</keyword>
<feature type="transmembrane region" description="Helical" evidence="9">
    <location>
        <begin position="181"/>
        <end position="206"/>
    </location>
</feature>
<keyword evidence="4" id="KW-0997">Cell inner membrane</keyword>
<evidence type="ECO:0000256" key="9">
    <source>
        <dbReference type="SAM" id="Phobius"/>
    </source>
</evidence>
<comment type="caution">
    <text evidence="10">The sequence shown here is derived from an EMBL/GenBank/DDBJ whole genome shotgun (WGS) entry which is preliminary data.</text>
</comment>
<dbReference type="Proteomes" id="UP001529423">
    <property type="component" value="Unassembled WGS sequence"/>
</dbReference>
<accession>A0ABT7VN40</accession>
<evidence type="ECO:0000313" key="11">
    <source>
        <dbReference type="Proteomes" id="UP001529423"/>
    </source>
</evidence>
<feature type="transmembrane region" description="Helical" evidence="9">
    <location>
        <begin position="291"/>
        <end position="315"/>
    </location>
</feature>
<sequence length="330" mass="35271">MIQTGIIFGFVLGFLLRQSQFNFAHELRPGLTSQQSAGWLNILVIILIASLVLWGLVSVNVVTLPDNPDYSPSAVICGSLIFGCGMQLSAGCMIDCLVDLGALDGNALLTLVTFILTLVFYNRGLFSKSLDALTGNNLVSDTWLQATHYAFPVSLLVLLVITGAGLTWYFKTRSVSRSAYWFLAVAVGIGLLAGLAFLANSLAGGFGSFAVVNPLLTWYGFIKGRGAGISVSWGMYFTASIIVGSLLSSLCQRQFRWRAVSLITLIRALGGGLLMGLGAGLSKGTFTSNGLVYTAMLSVQGWLALIFIVVGFMLTDRLARLINSKLAARL</sequence>
<keyword evidence="6 9" id="KW-1133">Transmembrane helix</keyword>
<feature type="transmembrane region" description="Helical" evidence="9">
    <location>
        <begin position="106"/>
        <end position="126"/>
    </location>
</feature>
<reference evidence="10 11" key="2">
    <citation type="submission" date="2023-06" db="EMBL/GenBank/DDBJ databases">
        <title>Identification and characterization of horizontal gene transfer across gut microbiota members of farm animals based on homology search.</title>
        <authorList>
            <person name="Schwarzerova J."/>
            <person name="Nykrynova M."/>
            <person name="Jureckova K."/>
            <person name="Cejkova D."/>
            <person name="Rychlik I."/>
        </authorList>
    </citation>
    <scope>NUCLEOTIDE SEQUENCE [LARGE SCALE GENOMIC DNA]</scope>
    <source>
        <strain evidence="10 11">105_WCHN</strain>
    </source>
</reference>
<keyword evidence="7 9" id="KW-0472">Membrane</keyword>
<dbReference type="PANTHER" id="PTHR30574:SF1">
    <property type="entry name" value="SULPHUR TRANSPORT DOMAIN-CONTAINING PROTEIN"/>
    <property type="match status" value="1"/>
</dbReference>
<evidence type="ECO:0000313" key="10">
    <source>
        <dbReference type="EMBL" id="MDM8334150.1"/>
    </source>
</evidence>
<evidence type="ECO:0000256" key="8">
    <source>
        <dbReference type="ARBA" id="ARBA00035655"/>
    </source>
</evidence>
<evidence type="ECO:0000256" key="5">
    <source>
        <dbReference type="ARBA" id="ARBA00022692"/>
    </source>
</evidence>
<evidence type="ECO:0000256" key="2">
    <source>
        <dbReference type="ARBA" id="ARBA00022448"/>
    </source>
</evidence>
<reference evidence="11" key="1">
    <citation type="submission" date="2023-06" db="EMBL/GenBank/DDBJ databases">
        <title>Identification and characterization of horizontal gene transfer across gut microbiota members of farm animals based on homology search.</title>
        <authorList>
            <person name="Zeman M."/>
            <person name="Kubasova T."/>
            <person name="Jahodarova E."/>
            <person name="Nykrynova M."/>
            <person name="Rychlik I."/>
        </authorList>
    </citation>
    <scope>NUCLEOTIDE SEQUENCE [LARGE SCALE GENOMIC DNA]</scope>
    <source>
        <strain evidence="11">105_WCHN</strain>
    </source>
</reference>